<protein>
    <submittedName>
        <fullName evidence="1">Uncharacterized protein</fullName>
    </submittedName>
</protein>
<evidence type="ECO:0000313" key="1">
    <source>
        <dbReference type="EMBL" id="MBA4678719.1"/>
    </source>
</evidence>
<proteinExistence type="predicted"/>
<dbReference type="EMBL" id="GISG01280177">
    <property type="protein sequence ID" value="MBA4678719.1"/>
    <property type="molecule type" value="Transcribed_RNA"/>
</dbReference>
<accession>A0A7C9AY30</accession>
<organism evidence="1">
    <name type="scientific">Opuntia streptacantha</name>
    <name type="common">Prickly pear cactus</name>
    <name type="synonym">Opuntia cardona</name>
    <dbReference type="NCBI Taxonomy" id="393608"/>
    <lineage>
        <taxon>Eukaryota</taxon>
        <taxon>Viridiplantae</taxon>
        <taxon>Streptophyta</taxon>
        <taxon>Embryophyta</taxon>
        <taxon>Tracheophyta</taxon>
        <taxon>Spermatophyta</taxon>
        <taxon>Magnoliopsida</taxon>
        <taxon>eudicotyledons</taxon>
        <taxon>Gunneridae</taxon>
        <taxon>Pentapetalae</taxon>
        <taxon>Caryophyllales</taxon>
        <taxon>Cactineae</taxon>
        <taxon>Cactaceae</taxon>
        <taxon>Opuntioideae</taxon>
        <taxon>Opuntia</taxon>
    </lineage>
</organism>
<reference evidence="1" key="2">
    <citation type="submission" date="2020-07" db="EMBL/GenBank/DDBJ databases">
        <authorList>
            <person name="Vera ALvarez R."/>
            <person name="Arias-Moreno D.M."/>
            <person name="Jimenez-Jacinto V."/>
            <person name="Jimenez-Bremont J.F."/>
            <person name="Swaminathan K."/>
            <person name="Moose S.P."/>
            <person name="Guerrero-Gonzalez M.L."/>
            <person name="Marino-Ramirez L."/>
            <person name="Landsman D."/>
            <person name="Rodriguez-Kessler M."/>
            <person name="Delgado-Sanchez P."/>
        </authorList>
    </citation>
    <scope>NUCLEOTIDE SEQUENCE</scope>
    <source>
        <tissue evidence="1">Cladode</tissue>
    </source>
</reference>
<reference evidence="1" key="1">
    <citation type="journal article" date="2013" name="J. Plant Res.">
        <title>Effect of fungi and light on seed germination of three Opuntia species from semiarid lands of central Mexico.</title>
        <authorList>
            <person name="Delgado-Sanchez P."/>
            <person name="Jimenez-Bremont J.F."/>
            <person name="Guerrero-Gonzalez Mde L."/>
            <person name="Flores J."/>
        </authorList>
    </citation>
    <scope>NUCLEOTIDE SEQUENCE</scope>
    <source>
        <tissue evidence="1">Cladode</tissue>
    </source>
</reference>
<name>A0A7C9AY30_OPUST</name>
<sequence length="130" mass="14857">MLHEFLRTISSIENSQLSENTHMCTFQSQSTLHKRYELIEASPVLIIFTDLFKVINLYDDIQTTYLSQSKLLSIHTSKANLLPCLCTVSFASSINGTLELFQLYERNSKLSPVRDECIYDLCGLIKGFII</sequence>
<dbReference type="AlphaFoldDB" id="A0A7C9AY30"/>